<dbReference type="RefSeq" id="WP_109429543.1">
    <property type="nucleotide sequence ID" value="NZ_MPDK01000002.1"/>
</dbReference>
<feature type="domain" description="THIF-type NAD/FAD binding fold" evidence="1">
    <location>
        <begin position="11"/>
        <end position="245"/>
    </location>
</feature>
<evidence type="ECO:0000259" key="1">
    <source>
        <dbReference type="Pfam" id="PF00899"/>
    </source>
</evidence>
<accession>A0A2U3DCC8</accession>
<name>A0A2U3DCC8_SULT2</name>
<dbReference type="GO" id="GO:0061504">
    <property type="term" value="P:cyclic threonylcarbamoyladenosine biosynthetic process"/>
    <property type="evidence" value="ECO:0007669"/>
    <property type="project" value="TreeGrafter"/>
</dbReference>
<dbReference type="Gene3D" id="3.40.50.720">
    <property type="entry name" value="NAD(P)-binding Rossmann-like Domain"/>
    <property type="match status" value="1"/>
</dbReference>
<dbReference type="SUPFAM" id="SSF69572">
    <property type="entry name" value="Activating enzymes of the ubiquitin-like proteins"/>
    <property type="match status" value="1"/>
</dbReference>
<keyword evidence="3" id="KW-1185">Reference proteome</keyword>
<dbReference type="GO" id="GO:0061503">
    <property type="term" value="F:tRNA threonylcarbamoyladenosine dehydratase"/>
    <property type="evidence" value="ECO:0007669"/>
    <property type="project" value="TreeGrafter"/>
</dbReference>
<dbReference type="GO" id="GO:0008641">
    <property type="term" value="F:ubiquitin-like modifier activating enzyme activity"/>
    <property type="evidence" value="ECO:0007669"/>
    <property type="project" value="InterPro"/>
</dbReference>
<dbReference type="InterPro" id="IPR000594">
    <property type="entry name" value="ThiF_NAD_FAD-bd"/>
</dbReference>
<dbReference type="AlphaFoldDB" id="A0A2U3DCC8"/>
<dbReference type="Pfam" id="PF00899">
    <property type="entry name" value="ThiF"/>
    <property type="match status" value="1"/>
</dbReference>
<comment type="caution">
    <text evidence="2">The sequence shown here is derived from an EMBL/GenBank/DDBJ whole genome shotgun (WGS) entry which is preliminary data.</text>
</comment>
<evidence type="ECO:0000313" key="3">
    <source>
        <dbReference type="Proteomes" id="UP000245380"/>
    </source>
</evidence>
<gene>
    <name evidence="2" type="ORF">BM613_02405</name>
</gene>
<evidence type="ECO:0000313" key="2">
    <source>
        <dbReference type="EMBL" id="PWI58943.1"/>
    </source>
</evidence>
<dbReference type="FunFam" id="3.40.50.720:FF:000141">
    <property type="entry name" value="tRNA threonylcarbamoyladenosine dehydratase"/>
    <property type="match status" value="1"/>
</dbReference>
<dbReference type="PANTHER" id="PTHR43267:SF1">
    <property type="entry name" value="TRNA THREONYLCARBAMOYLADENOSINE DEHYDRATASE"/>
    <property type="match status" value="1"/>
</dbReference>
<dbReference type="CDD" id="cd00755">
    <property type="entry name" value="YgdL_like"/>
    <property type="match status" value="1"/>
</dbReference>
<dbReference type="EMBL" id="MPDK01000002">
    <property type="protein sequence ID" value="PWI58943.1"/>
    <property type="molecule type" value="Genomic_DNA"/>
</dbReference>
<protein>
    <submittedName>
        <fullName evidence="2">tRNA threonylcarbamoyladenosine dehydratase</fullName>
    </submittedName>
</protein>
<dbReference type="PANTHER" id="PTHR43267">
    <property type="entry name" value="TRNA THREONYLCARBAMOYLADENOSINE DEHYDRATASE"/>
    <property type="match status" value="1"/>
</dbReference>
<proteinExistence type="predicted"/>
<dbReference type="Proteomes" id="UP000245380">
    <property type="component" value="Unassembled WGS sequence"/>
</dbReference>
<dbReference type="OrthoDB" id="9804150at2"/>
<dbReference type="InterPro" id="IPR035985">
    <property type="entry name" value="Ubiquitin-activating_enz"/>
</dbReference>
<dbReference type="InterPro" id="IPR045886">
    <property type="entry name" value="ThiF/MoeB/HesA"/>
</dbReference>
<reference evidence="2 3" key="1">
    <citation type="submission" date="2016-11" db="EMBL/GenBank/DDBJ databases">
        <title>Comparative genomics of Acidibacillus ferroxidans species.</title>
        <authorList>
            <person name="Oliveira G."/>
            <person name="Nunes G."/>
            <person name="Oliveira R."/>
            <person name="Araujo F."/>
            <person name="Salim A."/>
            <person name="Scholte L."/>
            <person name="Morais D."/>
            <person name="Nancucheo I."/>
            <person name="Johnson D.B."/>
            <person name="Grail B."/>
            <person name="Bittencourt J."/>
            <person name="Valadares R."/>
        </authorList>
    </citation>
    <scope>NUCLEOTIDE SEQUENCE [LARGE SCALE GENOMIC DNA]</scope>
    <source>
        <strain evidence="2 3">Y002</strain>
    </source>
</reference>
<organism evidence="2 3">
    <name type="scientific">Sulfoacidibacillus thermotolerans</name>
    <name type="common">Acidibacillus sulfuroxidans</name>
    <dbReference type="NCBI Taxonomy" id="1765684"/>
    <lineage>
        <taxon>Bacteria</taxon>
        <taxon>Bacillati</taxon>
        <taxon>Bacillota</taxon>
        <taxon>Bacilli</taxon>
        <taxon>Bacillales</taxon>
        <taxon>Alicyclobacillaceae</taxon>
        <taxon>Sulfoacidibacillus</taxon>
    </lineage>
</organism>
<sequence>MVHRFARTELLIGTKGLARLRQATVAVFGLGGVGSYTAEALARSGIGRLVLIDKDVIDITNINRQIPALTSTIGEAKVDVMAKRINDINPDCEVIPKRMFFLKDTEDDIFSQPIDYVADAMDTLSAKIHLVQLCRSLHIPIASSMGAANKLDPTQFRIVDISETSVDPIARVMRRELRKVGITQGLKVVCSFETPSVTHEAIKQTLVPTDVGEGRTLTSKAANPPASLAFVPPVAGLMLASIIVRDLLDQP</sequence>